<comment type="caution">
    <text evidence="1">The sequence shown here is derived from an EMBL/GenBank/DDBJ whole genome shotgun (WGS) entry which is preliminary data.</text>
</comment>
<proteinExistence type="predicted"/>
<dbReference type="EMBL" id="JAHWYN010000010">
    <property type="protein sequence ID" value="MBW4361240.1"/>
    <property type="molecule type" value="Genomic_DNA"/>
</dbReference>
<sequence>MKLTEGFQLLEEDQLLQEFHVEELEKRYEFGWGTVSGGATYNSQTGATTISIGYSISF</sequence>
<gene>
    <name evidence="1" type="ORF">KZH69_12175</name>
</gene>
<reference evidence="1 2" key="1">
    <citation type="submission" date="2021-07" db="EMBL/GenBank/DDBJ databases">
        <title>Flavobacterium sp. nov. isolated from sediment on the Taihu Lake.</title>
        <authorList>
            <person name="Qu J.-H."/>
        </authorList>
    </citation>
    <scope>NUCLEOTIDE SEQUENCE [LARGE SCALE GENOMIC DNA]</scope>
    <source>
        <strain evidence="1 2">NAS39</strain>
    </source>
</reference>
<protein>
    <submittedName>
        <fullName evidence="1">Uncharacterized protein</fullName>
    </submittedName>
</protein>
<dbReference type="RefSeq" id="WP_219317752.1">
    <property type="nucleotide sequence ID" value="NZ_JAHWYN010000010.1"/>
</dbReference>
<keyword evidence="2" id="KW-1185">Reference proteome</keyword>
<name>A0ABS6XX27_9FLAO</name>
<evidence type="ECO:0000313" key="1">
    <source>
        <dbReference type="EMBL" id="MBW4361240.1"/>
    </source>
</evidence>
<dbReference type="Proteomes" id="UP000812031">
    <property type="component" value="Unassembled WGS sequence"/>
</dbReference>
<evidence type="ECO:0000313" key="2">
    <source>
        <dbReference type="Proteomes" id="UP000812031"/>
    </source>
</evidence>
<organism evidence="1 2">
    <name type="scientific">Flavobacterium taihuense</name>
    <dbReference type="NCBI Taxonomy" id="2857508"/>
    <lineage>
        <taxon>Bacteria</taxon>
        <taxon>Pseudomonadati</taxon>
        <taxon>Bacteroidota</taxon>
        <taxon>Flavobacteriia</taxon>
        <taxon>Flavobacteriales</taxon>
        <taxon>Flavobacteriaceae</taxon>
        <taxon>Flavobacterium</taxon>
    </lineage>
</organism>
<accession>A0ABS6XX27</accession>